<evidence type="ECO:0000256" key="3">
    <source>
        <dbReference type="ARBA" id="ARBA00022917"/>
    </source>
</evidence>
<dbReference type="Gene3D" id="1.20.58.410">
    <property type="entry name" value="Release factor"/>
    <property type="match status" value="1"/>
</dbReference>
<dbReference type="PROSITE" id="PS00745">
    <property type="entry name" value="RF_PROK_I"/>
    <property type="match status" value="1"/>
</dbReference>
<dbReference type="HAMAP" id="MF_00094">
    <property type="entry name" value="Rel_fac_2"/>
    <property type="match status" value="1"/>
</dbReference>
<evidence type="ECO:0000256" key="2">
    <source>
        <dbReference type="ARBA" id="ARBA00022481"/>
    </source>
</evidence>
<dbReference type="InterPro" id="IPR005139">
    <property type="entry name" value="PCRF"/>
</dbReference>
<dbReference type="InterPro" id="IPR045853">
    <property type="entry name" value="Pep_chain_release_fac_I_sf"/>
</dbReference>
<dbReference type="SUPFAM" id="SSF75620">
    <property type="entry name" value="Release factor"/>
    <property type="match status" value="1"/>
</dbReference>
<evidence type="ECO:0000256" key="5">
    <source>
        <dbReference type="NCBIfam" id="TIGR00020"/>
    </source>
</evidence>
<feature type="modified residue" description="N5-methylglutamine" evidence="4">
    <location>
        <position position="249"/>
    </location>
</feature>
<protein>
    <recommendedName>
        <fullName evidence="4 5">Peptide chain release factor 2</fullName>
        <shortName evidence="4">RF-2</shortName>
    </recommendedName>
</protein>
<comment type="function">
    <text evidence="4">Peptide chain release factor 2 directs the termination of translation in response to the peptide chain termination codons UGA and UAA.</text>
</comment>
<evidence type="ECO:0000256" key="1">
    <source>
        <dbReference type="ARBA" id="ARBA00010835"/>
    </source>
</evidence>
<feature type="domain" description="Prokaryotic-type class I peptide chain release factors" evidence="7">
    <location>
        <begin position="242"/>
        <end position="258"/>
    </location>
</feature>
<accession>A0A2H0A6H1</accession>
<feature type="coiled-coil region" evidence="6">
    <location>
        <begin position="58"/>
        <end position="114"/>
    </location>
</feature>
<comment type="similarity">
    <text evidence="1 4">Belongs to the prokaryotic/mitochondrial release factor family.</text>
</comment>
<evidence type="ECO:0000313" key="9">
    <source>
        <dbReference type="Proteomes" id="UP000231067"/>
    </source>
</evidence>
<dbReference type="SMART" id="SM00937">
    <property type="entry name" value="PCRF"/>
    <property type="match status" value="1"/>
</dbReference>
<comment type="subcellular location">
    <subcellularLocation>
        <location evidence="4">Cytoplasm</location>
    </subcellularLocation>
</comment>
<gene>
    <name evidence="4" type="primary">prfB</name>
    <name evidence="8" type="ORF">COX18_04770</name>
</gene>
<reference evidence="8 9" key="1">
    <citation type="submission" date="2017-09" db="EMBL/GenBank/DDBJ databases">
        <title>Depth-based differentiation of microbial function through sediment-hosted aquifers and enrichment of novel symbionts in the deep terrestrial subsurface.</title>
        <authorList>
            <person name="Probst A.J."/>
            <person name="Ladd B."/>
            <person name="Jarett J.K."/>
            <person name="Geller-Mcgrath D.E."/>
            <person name="Sieber C.M."/>
            <person name="Emerson J.B."/>
            <person name="Anantharaman K."/>
            <person name="Thomas B.C."/>
            <person name="Malmstrom R."/>
            <person name="Stieglmeier M."/>
            <person name="Klingl A."/>
            <person name="Woyke T."/>
            <person name="Ryan C.M."/>
            <person name="Banfield J.F."/>
        </authorList>
    </citation>
    <scope>NUCLEOTIDE SEQUENCE [LARGE SCALE GENOMIC DNA]</scope>
    <source>
        <strain evidence="8">CG23_combo_of_CG06-09_8_20_14_all_40_23</strain>
    </source>
</reference>
<dbReference type="Pfam" id="PF00472">
    <property type="entry name" value="RF-1"/>
    <property type="match status" value="1"/>
</dbReference>
<dbReference type="GO" id="GO:0005737">
    <property type="term" value="C:cytoplasm"/>
    <property type="evidence" value="ECO:0007669"/>
    <property type="project" value="UniProtKB-SubCell"/>
</dbReference>
<dbReference type="PANTHER" id="PTHR43116">
    <property type="entry name" value="PEPTIDE CHAIN RELEASE FACTOR 2"/>
    <property type="match status" value="1"/>
</dbReference>
<dbReference type="Proteomes" id="UP000231067">
    <property type="component" value="Unassembled WGS sequence"/>
</dbReference>
<dbReference type="InterPro" id="IPR000352">
    <property type="entry name" value="Pep_chain_release_fac_I"/>
</dbReference>
<keyword evidence="2 4" id="KW-0488">Methylation</keyword>
<dbReference type="NCBIfam" id="TIGR00020">
    <property type="entry name" value="prfB"/>
    <property type="match status" value="1"/>
</dbReference>
<evidence type="ECO:0000256" key="4">
    <source>
        <dbReference type="HAMAP-Rule" id="MF_00094"/>
    </source>
</evidence>
<keyword evidence="6" id="KW-0175">Coiled coil</keyword>
<evidence type="ECO:0000259" key="7">
    <source>
        <dbReference type="PROSITE" id="PS00745"/>
    </source>
</evidence>
<sequence>MFNELQSRLTQTSTRIQGLRRSLEVDTAQKEIDTIEAQTMKSGFWNNAEDAKAIMQRMAQLKEQIESYLRFVKETEEMDILIQLGTEEDELSLIPEIENKLSTLEKDIQALEFTMALSGPHDISNAFLTIHPGAGGTESCDWASMLLRMYLRWTENKGYQTNIIDFLPGDEAGVKGVTVQVTGKYAYGYLKAEKGIHRLVRISPFDANKRRHTSFASVFVMPEVEDVEVEINEDDLKIDTYHSSGAGGQHVNVTDSAVRITHLPTGTVVTCQNERSQHKNKASAMHVLRARLYEYQQEQQKETMSKIGGEKKEIAWGSQIRSYVFQPYTLIKDHRTGFEMGDIQKVMDGGISPFIEAYLFG</sequence>
<dbReference type="Pfam" id="PF03462">
    <property type="entry name" value="PCRF"/>
    <property type="match status" value="1"/>
</dbReference>
<keyword evidence="3 4" id="KW-0648">Protein biosynthesis</keyword>
<dbReference type="GO" id="GO:0016149">
    <property type="term" value="F:translation release factor activity, codon specific"/>
    <property type="evidence" value="ECO:0007669"/>
    <property type="project" value="UniProtKB-UniRule"/>
</dbReference>
<dbReference type="InterPro" id="IPR004374">
    <property type="entry name" value="PrfB"/>
</dbReference>
<dbReference type="AlphaFoldDB" id="A0A2H0A6H1"/>
<evidence type="ECO:0000256" key="6">
    <source>
        <dbReference type="SAM" id="Coils"/>
    </source>
</evidence>
<organism evidence="8 9">
    <name type="scientific">Candidatus Desantisbacteria bacterium CG23_combo_of_CG06-09_8_20_14_all_40_23</name>
    <dbReference type="NCBI Taxonomy" id="1974550"/>
    <lineage>
        <taxon>Bacteria</taxon>
        <taxon>Candidatus Desantisiibacteriota</taxon>
    </lineage>
</organism>
<dbReference type="FunFam" id="3.30.160.20:FF:000010">
    <property type="entry name" value="Peptide chain release factor 2"/>
    <property type="match status" value="1"/>
</dbReference>
<comment type="PTM">
    <text evidence="4">Methylated by PrmC. Methylation increases the termination efficiency of RF2.</text>
</comment>
<comment type="caution">
    <text evidence="8">The sequence shown here is derived from an EMBL/GenBank/DDBJ whole genome shotgun (WGS) entry which is preliminary data.</text>
</comment>
<dbReference type="Gene3D" id="3.30.70.1660">
    <property type="match status" value="1"/>
</dbReference>
<dbReference type="PANTHER" id="PTHR43116:SF3">
    <property type="entry name" value="CLASS I PEPTIDE CHAIN RELEASE FACTOR"/>
    <property type="match status" value="1"/>
</dbReference>
<name>A0A2H0A6H1_9BACT</name>
<keyword evidence="4" id="KW-0963">Cytoplasm</keyword>
<dbReference type="Gene3D" id="3.30.160.20">
    <property type="match status" value="1"/>
</dbReference>
<evidence type="ECO:0000313" key="8">
    <source>
        <dbReference type="EMBL" id="PIP41044.1"/>
    </source>
</evidence>
<proteinExistence type="inferred from homology"/>
<dbReference type="EMBL" id="PCSH01000084">
    <property type="protein sequence ID" value="PIP41044.1"/>
    <property type="molecule type" value="Genomic_DNA"/>
</dbReference>